<feature type="region of interest" description="Disordered" evidence="1">
    <location>
        <begin position="118"/>
        <end position="143"/>
    </location>
</feature>
<dbReference type="EnsemblPlants" id="ORUFI03G23540.1">
    <property type="protein sequence ID" value="ORUFI03G23540.1"/>
    <property type="gene ID" value="ORUFI03G23540"/>
</dbReference>
<dbReference type="Gramene" id="ORUFI03G23540.1">
    <property type="protein sequence ID" value="ORUFI03G23540.1"/>
    <property type="gene ID" value="ORUFI03G23540"/>
</dbReference>
<reference evidence="2" key="2">
    <citation type="submission" date="2015-06" db="UniProtKB">
        <authorList>
            <consortium name="EnsemblPlants"/>
        </authorList>
    </citation>
    <scope>IDENTIFICATION</scope>
</reference>
<keyword evidence="3" id="KW-1185">Reference proteome</keyword>
<evidence type="ECO:0000313" key="2">
    <source>
        <dbReference type="EnsemblPlants" id="ORUFI03G23540.1"/>
    </source>
</evidence>
<dbReference type="HOGENOM" id="CLU_148295_0_0_1"/>
<reference evidence="3" key="1">
    <citation type="submission" date="2013-06" db="EMBL/GenBank/DDBJ databases">
        <authorList>
            <person name="Zhao Q."/>
        </authorList>
    </citation>
    <scope>NUCLEOTIDE SEQUENCE</scope>
    <source>
        <strain evidence="3">cv. W1943</strain>
    </source>
</reference>
<dbReference type="Proteomes" id="UP000008022">
    <property type="component" value="Unassembled WGS sequence"/>
</dbReference>
<name>A0A0E0NX30_ORYRU</name>
<evidence type="ECO:0000313" key="3">
    <source>
        <dbReference type="Proteomes" id="UP000008022"/>
    </source>
</evidence>
<organism evidence="2 3">
    <name type="scientific">Oryza rufipogon</name>
    <name type="common">Brownbeard rice</name>
    <name type="synonym">Asian wild rice</name>
    <dbReference type="NCBI Taxonomy" id="4529"/>
    <lineage>
        <taxon>Eukaryota</taxon>
        <taxon>Viridiplantae</taxon>
        <taxon>Streptophyta</taxon>
        <taxon>Embryophyta</taxon>
        <taxon>Tracheophyta</taxon>
        <taxon>Spermatophyta</taxon>
        <taxon>Magnoliopsida</taxon>
        <taxon>Liliopsida</taxon>
        <taxon>Poales</taxon>
        <taxon>Poaceae</taxon>
        <taxon>BOP clade</taxon>
        <taxon>Oryzoideae</taxon>
        <taxon>Oryzeae</taxon>
        <taxon>Oryzinae</taxon>
        <taxon>Oryza</taxon>
    </lineage>
</organism>
<sequence length="143" mass="15568">MWCAVEVEGIAKHRPLYALRPVQTRGGGGGAPGIWWLGGGDVGGGMCSRATRIRGGWWLAKGKREMAGTAMAKSLPWPVWEVTVVANLRRGKEGEGNGFASSRRRYWREGLVGNAPTREIGRRSAWGGEREKKSLSSDVEEMG</sequence>
<dbReference type="AlphaFoldDB" id="A0A0E0NX30"/>
<accession>A0A0E0NX30</accession>
<protein>
    <submittedName>
        <fullName evidence="2">Uncharacterized protein</fullName>
    </submittedName>
</protein>
<evidence type="ECO:0000256" key="1">
    <source>
        <dbReference type="SAM" id="MobiDB-lite"/>
    </source>
</evidence>
<proteinExistence type="predicted"/>